<protein>
    <submittedName>
        <fullName evidence="1">GNAT family N-acetyltransferase</fullName>
    </submittedName>
</protein>
<dbReference type="AlphaFoldDB" id="A0AAW5B5X7"/>
<comment type="caution">
    <text evidence="1">The sequence shown here is derived from an EMBL/GenBank/DDBJ whole genome shotgun (WGS) entry which is preliminary data.</text>
</comment>
<sequence length="173" mass="20093">MSKAIGKMSPEEIIRDKFGIPVIEGLKNENLSLITNAESIPGSDLKGYRCKDGNYKFCLVKVTQNNRQLPIFSMDFFRSSDKLLKLTNSPACYTLEYIHVHDPQYRNRGIASYYLSKLVALLEEENIPILRIHPDPDANNFKHTSKEKSLNIKQLKEFYIRKCENQKLKIDFY</sequence>
<organism evidence="1 2">
    <name type="scientific">Oceanobacillus jordanicus</name>
    <dbReference type="NCBI Taxonomy" id="2867266"/>
    <lineage>
        <taxon>Bacteria</taxon>
        <taxon>Bacillati</taxon>
        <taxon>Bacillota</taxon>
        <taxon>Bacilli</taxon>
        <taxon>Bacillales</taxon>
        <taxon>Bacillaceae</taxon>
        <taxon>Oceanobacillus</taxon>
    </lineage>
</organism>
<reference evidence="1 2" key="1">
    <citation type="journal article" date="2022" name="Evol. Bioinform. Online">
        <title>Draft Genome Sequence of Oceanobacillus jordanicus Strain GSFE11, a Halotolerant Plant Growth-Promoting Bacterial Endophyte Isolated From the Jordan Valley.</title>
        <authorList>
            <person name="Alhindi T."/>
            <person name="Albdaiwi R."/>
        </authorList>
    </citation>
    <scope>NUCLEOTIDE SEQUENCE [LARGE SCALE GENOMIC DNA]</scope>
    <source>
        <strain evidence="1 2">GSFE11</strain>
    </source>
</reference>
<dbReference type="RefSeq" id="WP_238019101.1">
    <property type="nucleotide sequence ID" value="NZ_JAIFZM010000005.1"/>
</dbReference>
<accession>A0AAW5B5X7</accession>
<evidence type="ECO:0000313" key="1">
    <source>
        <dbReference type="EMBL" id="MCG3418953.1"/>
    </source>
</evidence>
<gene>
    <name evidence="1" type="ORF">K3T81_07315</name>
</gene>
<dbReference type="Proteomes" id="UP001199631">
    <property type="component" value="Unassembled WGS sequence"/>
</dbReference>
<name>A0AAW5B5X7_9BACI</name>
<proteinExistence type="predicted"/>
<keyword evidence="2" id="KW-1185">Reference proteome</keyword>
<evidence type="ECO:0000313" key="2">
    <source>
        <dbReference type="Proteomes" id="UP001199631"/>
    </source>
</evidence>
<dbReference type="EMBL" id="JAIFZM010000005">
    <property type="protein sequence ID" value="MCG3418953.1"/>
    <property type="molecule type" value="Genomic_DNA"/>
</dbReference>